<protein>
    <recommendedName>
        <fullName evidence="5">MMS19 nucleotide excision repair protein</fullName>
    </recommendedName>
</protein>
<gene>
    <name evidence="8" type="ORF">THRCLA_09702</name>
</gene>
<dbReference type="InterPro" id="IPR039920">
    <property type="entry name" value="MMS19"/>
</dbReference>
<dbReference type="GO" id="GO:0016226">
    <property type="term" value="P:iron-sulfur cluster assembly"/>
    <property type="evidence" value="ECO:0007669"/>
    <property type="project" value="UniProtKB-UniRule"/>
</dbReference>
<dbReference type="InterPro" id="IPR024687">
    <property type="entry name" value="MMS19_C"/>
</dbReference>
<dbReference type="PANTHER" id="PTHR12891:SF0">
    <property type="entry name" value="MMS19 NUCLEOTIDE EXCISION REPAIR PROTEIN HOMOLOG"/>
    <property type="match status" value="1"/>
</dbReference>
<dbReference type="SUPFAM" id="SSF48371">
    <property type="entry name" value="ARM repeat"/>
    <property type="match status" value="2"/>
</dbReference>
<dbReference type="InterPro" id="IPR016024">
    <property type="entry name" value="ARM-type_fold"/>
</dbReference>
<keyword evidence="5" id="KW-0234">DNA repair</keyword>
<reference evidence="8 9" key="1">
    <citation type="journal article" date="2014" name="Genome Biol. Evol.">
        <title>The secreted proteins of Achlya hypogyna and Thraustotheca clavata identify the ancestral oomycete secretome and reveal gene acquisitions by horizontal gene transfer.</title>
        <authorList>
            <person name="Misner I."/>
            <person name="Blouin N."/>
            <person name="Leonard G."/>
            <person name="Richards T.A."/>
            <person name="Lane C.E."/>
        </authorList>
    </citation>
    <scope>NUCLEOTIDE SEQUENCE [LARGE SCALE GENOMIC DNA]</scope>
    <source>
        <strain evidence="8 9">ATCC 34112</strain>
    </source>
</reference>
<dbReference type="STRING" id="74557.A0A1V9YUW0"/>
<evidence type="ECO:0000313" key="8">
    <source>
        <dbReference type="EMBL" id="OQR89536.1"/>
    </source>
</evidence>
<dbReference type="InterPro" id="IPR029240">
    <property type="entry name" value="MMS19_N"/>
</dbReference>
<dbReference type="Gene3D" id="1.25.10.10">
    <property type="entry name" value="Leucine-rich Repeat Variant"/>
    <property type="match status" value="2"/>
</dbReference>
<dbReference type="GO" id="GO:0005634">
    <property type="term" value="C:nucleus"/>
    <property type="evidence" value="ECO:0007669"/>
    <property type="project" value="UniProtKB-SubCell"/>
</dbReference>
<evidence type="ECO:0000256" key="5">
    <source>
        <dbReference type="RuleBase" id="RU367072"/>
    </source>
</evidence>
<evidence type="ECO:0000256" key="3">
    <source>
        <dbReference type="ARBA" id="ARBA00022737"/>
    </source>
</evidence>
<evidence type="ECO:0000256" key="2">
    <source>
        <dbReference type="ARBA" id="ARBA00009340"/>
    </source>
</evidence>
<keyword evidence="5" id="KW-0227">DNA damage</keyword>
<dbReference type="Pfam" id="PF12460">
    <property type="entry name" value="MMS19_C"/>
    <property type="match status" value="1"/>
</dbReference>
<evidence type="ECO:0000256" key="1">
    <source>
        <dbReference type="ARBA" id="ARBA00004123"/>
    </source>
</evidence>
<evidence type="ECO:0000259" key="7">
    <source>
        <dbReference type="Pfam" id="PF14500"/>
    </source>
</evidence>
<dbReference type="Proteomes" id="UP000243217">
    <property type="component" value="Unassembled WGS sequence"/>
</dbReference>
<comment type="similarity">
    <text evidence="2 5">Belongs to the MET18/MMS19 family.</text>
</comment>
<keyword evidence="4 5" id="KW-0539">Nucleus</keyword>
<organism evidence="8 9">
    <name type="scientific">Thraustotheca clavata</name>
    <dbReference type="NCBI Taxonomy" id="74557"/>
    <lineage>
        <taxon>Eukaryota</taxon>
        <taxon>Sar</taxon>
        <taxon>Stramenopiles</taxon>
        <taxon>Oomycota</taxon>
        <taxon>Saprolegniomycetes</taxon>
        <taxon>Saprolegniales</taxon>
        <taxon>Achlyaceae</taxon>
        <taxon>Thraustotheca</taxon>
    </lineage>
</organism>
<evidence type="ECO:0000313" key="9">
    <source>
        <dbReference type="Proteomes" id="UP000243217"/>
    </source>
</evidence>
<keyword evidence="3" id="KW-0677">Repeat</keyword>
<dbReference type="GO" id="GO:0006281">
    <property type="term" value="P:DNA repair"/>
    <property type="evidence" value="ECO:0007669"/>
    <property type="project" value="UniProtKB-UniRule"/>
</dbReference>
<accession>A0A1V9YUW0</accession>
<feature type="domain" description="MMS19 N-terminal" evidence="7">
    <location>
        <begin position="47"/>
        <end position="312"/>
    </location>
</feature>
<dbReference type="InterPro" id="IPR011989">
    <property type="entry name" value="ARM-like"/>
</dbReference>
<dbReference type="Pfam" id="PF14500">
    <property type="entry name" value="MMS19_N"/>
    <property type="match status" value="1"/>
</dbReference>
<keyword evidence="9" id="KW-1185">Reference proteome</keyword>
<name>A0A1V9YUW0_9STRA</name>
<dbReference type="GO" id="GO:0097361">
    <property type="term" value="C:cytosolic [4Fe-4S] assembly targeting complex"/>
    <property type="evidence" value="ECO:0007669"/>
    <property type="project" value="UniProtKB-UniRule"/>
</dbReference>
<dbReference type="PANTHER" id="PTHR12891">
    <property type="entry name" value="DNA REPAIR/TRANSCRIPTION PROTEIN MET18/MMS19"/>
    <property type="match status" value="1"/>
</dbReference>
<comment type="caution">
    <text evidence="8">The sequence shown here is derived from an EMBL/GenBank/DDBJ whole genome shotgun (WGS) entry which is preliminary data.</text>
</comment>
<dbReference type="GO" id="GO:0051604">
    <property type="term" value="P:protein maturation"/>
    <property type="evidence" value="ECO:0007669"/>
    <property type="project" value="UniProtKB-UniRule"/>
</dbReference>
<proteinExistence type="inferred from homology"/>
<evidence type="ECO:0000259" key="6">
    <source>
        <dbReference type="Pfam" id="PF12460"/>
    </source>
</evidence>
<dbReference type="OrthoDB" id="342900at2759"/>
<comment type="subcellular location">
    <subcellularLocation>
        <location evidence="1 5">Nucleus</location>
    </subcellularLocation>
</comment>
<evidence type="ECO:0000256" key="4">
    <source>
        <dbReference type="ARBA" id="ARBA00023242"/>
    </source>
</evidence>
<dbReference type="EMBL" id="JNBS01002721">
    <property type="protein sequence ID" value="OQR89536.1"/>
    <property type="molecule type" value="Genomic_DNA"/>
</dbReference>
<feature type="domain" description="MMS19 C-terminal" evidence="6">
    <location>
        <begin position="559"/>
        <end position="979"/>
    </location>
</feature>
<sequence>MFSLDAPLQPAIDGFVDPENGETQHTTHLNNVIMQVHRSTPIEQVIHLLGSHLTHTADKRRARATLLLAEILTRLPDLRISADTTHLLLVFFLERLKDAPSVAACLKALCAIIALHPTLVTAVDAANAVETLVNLPTPISSLSQALRKQSFELLQHVVRMNVLDTNHARVLMEGFLKAMQGEKDPRNLLFCLQFATELLTTYFALVDADVASAFFTTTSCYFPITFRPPPNDPYGIKSEDLIAALRSVFVAHDSMAKHVMPMVLDKLSRTTVADMTKDILDTLGYCCSKYPLNRLLLHFTPVTTAIYHHILHGDNTAIIQVALSTLKTITLAVSPPSKLPGMQALAWTKFVGHIVQQAHEDLLHQAPDSMVSNGAGSALCAIASVGVAGFSTVLNSSMQLLLDQCTAAPGSPAEAALARVVLLLDCIDSEVDHSTHPLAPYVAAIQSTLLSILRTSTTSRQQKLCLQGLRRLVLRPPSPLLSEHDLAALLQVWTSAILSSQFVDVREEATSTLQAIALKSAPLAQQVSNLCIPQLLQVIENPQANEPSQRSADLMVKDVLSVLTKLSQEPSIFKGLLLRLCQINWAHTFASTIMAAVAEIVVVNKDKVVCMDYCVFGEGDSKQSILIHLVAAVISHVENQTFSIAQLQPFVSSTTIMCGTIMQTGSIAGQSTLLQHLLGRFLTMNVSPLRPEATPLQLELTPVLASALYSCGGAQSDASVLPQLLQLLFGLSQRYDALVASDGAIKALSALFNILAEDSPLLVSYMKWLTATAPIAEFKEVPLCVIILDQSKPAEVRTLALKTYVFICKAMVLRGHAKFVPPMLTFMCSLLTTPFDLRPAVAQSFAWFVEDSTEVLTPACHAIISPVHRQRTFTHIFPLLYKEDLDYDGKAALMLVIAHTPQAVLIPSLPQIVPLVIMALTEGSLLGHSALATFKICLQQDPKLIQGFYKEVFHGLLWQCQHGQTSRDRMDALECIGGLATTKYELIHPYKDMVIKQLLIPLDDRKRVVRQLAVKIRNQWSIL</sequence>
<dbReference type="AlphaFoldDB" id="A0A1V9YUW0"/>
<comment type="function">
    <text evidence="5">Key component of the cytosolic iron-sulfur protein assembly (CIA) complex, a multiprotein complex that mediates the incorporation of iron-sulfur cluster into apoproteins specifically involved in DNA metabolism and genomic integrity. In the CIA complex, MMS19 acts as an adapter between early-acting CIA components and a subset of cellular target iron-sulfur proteins.</text>
</comment>